<dbReference type="PANTHER" id="PTHR21310">
    <property type="entry name" value="AMINOGLYCOSIDE PHOSPHOTRANSFERASE-RELATED-RELATED"/>
    <property type="match status" value="1"/>
</dbReference>
<dbReference type="EMBL" id="JAZHXI010000010">
    <property type="protein sequence ID" value="KAL2066798.1"/>
    <property type="molecule type" value="Genomic_DNA"/>
</dbReference>
<dbReference type="InterPro" id="IPR002575">
    <property type="entry name" value="Aminoglycoside_PTrfase"/>
</dbReference>
<dbReference type="InterPro" id="IPR051678">
    <property type="entry name" value="AGP_Transferase"/>
</dbReference>
<dbReference type="SUPFAM" id="SSF56112">
    <property type="entry name" value="Protein kinase-like (PK-like)"/>
    <property type="match status" value="1"/>
</dbReference>
<dbReference type="Pfam" id="PF01636">
    <property type="entry name" value="APH"/>
    <property type="match status" value="1"/>
</dbReference>
<keyword evidence="3" id="KW-1185">Reference proteome</keyword>
<organism evidence="2 3">
    <name type="scientific">Oculimacula yallundae</name>
    <dbReference type="NCBI Taxonomy" id="86028"/>
    <lineage>
        <taxon>Eukaryota</taxon>
        <taxon>Fungi</taxon>
        <taxon>Dikarya</taxon>
        <taxon>Ascomycota</taxon>
        <taxon>Pezizomycotina</taxon>
        <taxon>Leotiomycetes</taxon>
        <taxon>Helotiales</taxon>
        <taxon>Ploettnerulaceae</taxon>
        <taxon>Oculimacula</taxon>
    </lineage>
</organism>
<evidence type="ECO:0000313" key="2">
    <source>
        <dbReference type="EMBL" id="KAL2066798.1"/>
    </source>
</evidence>
<evidence type="ECO:0000259" key="1">
    <source>
        <dbReference type="Pfam" id="PF01636"/>
    </source>
</evidence>
<protein>
    <recommendedName>
        <fullName evidence="1">Aminoglycoside phosphotransferase domain-containing protein</fullName>
    </recommendedName>
</protein>
<dbReference type="PANTHER" id="PTHR21310:SF58">
    <property type="entry name" value="AMINOGLYCOSIDE PHOSPHOTRANSFERASE DOMAIN-CONTAINING PROTEIN"/>
    <property type="match status" value="1"/>
</dbReference>
<dbReference type="CDD" id="cd05120">
    <property type="entry name" value="APH_ChoK_like"/>
    <property type="match status" value="1"/>
</dbReference>
<comment type="caution">
    <text evidence="2">The sequence shown here is derived from an EMBL/GenBank/DDBJ whole genome shotgun (WGS) entry which is preliminary data.</text>
</comment>
<accession>A0ABR4CA31</accession>
<sequence>MESERDRALIIIHNADLAHPGLPLIETFLNDAVDPDQAASFWLKTYTDEERDTDFERFFKDWKDLVTLFSVEDPSSSNPSPTLKKKVAQRDNYRCCLTGEQGRLWEICDVFPIVPPTAFCIRDQRLIDLLGAFTTPCYRGLLKIQTLENHTRNLWTLSQDAAIAFSRGAIRLERLEDTKYEIFSNSIGGKAPAICTLARFFDWKCDLVDHSDSGIESPAPELLDIRSRFSRALMWTDIATKIHNRSRPSRGQNRDTSYFIPTLSTVFLSMWLKFPEFVRFQTYRILRATGSYLYGSTKGGVQRLPFGMYLKHGPEYHANRHIGEFNALEIVRSQTRIPVPRPIDHLLSRTESFLVTSRLEGEPAGLALDKCSDEEMSQIGQDLRSWIAELHTIEVERDPKYAITNATGGPCLDYRIGGDPVGPFSSEKEFSDSLRLGILPGLVHRTDHQIVFTHADLNLRNIMVKDGKLSGIVDWENAGFFPEYWEYTKCYFGASLIKRWLKVVDGVFDNKYTAELGIERQYWEYNSL</sequence>
<name>A0ABR4CA31_9HELO</name>
<gene>
    <name evidence="2" type="ORF">VTL71DRAFT_1222</name>
</gene>
<reference evidence="2 3" key="1">
    <citation type="journal article" date="2024" name="Commun. Biol.">
        <title>Comparative genomic analysis of thermophilic fungi reveals convergent evolutionary adaptations and gene losses.</title>
        <authorList>
            <person name="Steindorff A.S."/>
            <person name="Aguilar-Pontes M.V."/>
            <person name="Robinson A.J."/>
            <person name="Andreopoulos B."/>
            <person name="LaButti K."/>
            <person name="Kuo A."/>
            <person name="Mondo S."/>
            <person name="Riley R."/>
            <person name="Otillar R."/>
            <person name="Haridas S."/>
            <person name="Lipzen A."/>
            <person name="Grimwood J."/>
            <person name="Schmutz J."/>
            <person name="Clum A."/>
            <person name="Reid I.D."/>
            <person name="Moisan M.C."/>
            <person name="Butler G."/>
            <person name="Nguyen T.T.M."/>
            <person name="Dewar K."/>
            <person name="Conant G."/>
            <person name="Drula E."/>
            <person name="Henrissat B."/>
            <person name="Hansel C."/>
            <person name="Singer S."/>
            <person name="Hutchinson M.I."/>
            <person name="de Vries R.P."/>
            <person name="Natvig D.O."/>
            <person name="Powell A.J."/>
            <person name="Tsang A."/>
            <person name="Grigoriev I.V."/>
        </authorList>
    </citation>
    <scope>NUCLEOTIDE SEQUENCE [LARGE SCALE GENOMIC DNA]</scope>
    <source>
        <strain evidence="2 3">CBS 494.80</strain>
    </source>
</reference>
<proteinExistence type="predicted"/>
<evidence type="ECO:0000313" key="3">
    <source>
        <dbReference type="Proteomes" id="UP001595075"/>
    </source>
</evidence>
<dbReference type="Proteomes" id="UP001595075">
    <property type="component" value="Unassembled WGS sequence"/>
</dbReference>
<feature type="domain" description="Aminoglycoside phosphotransferase" evidence="1">
    <location>
        <begin position="323"/>
        <end position="491"/>
    </location>
</feature>
<dbReference type="Gene3D" id="3.90.1200.10">
    <property type="match status" value="1"/>
</dbReference>
<dbReference type="InterPro" id="IPR011009">
    <property type="entry name" value="Kinase-like_dom_sf"/>
</dbReference>